<evidence type="ECO:0000313" key="2">
    <source>
        <dbReference type="Proteomes" id="UP000784286"/>
    </source>
</evidence>
<reference evidence="1" key="1">
    <citation type="journal article" date="2021" name="PeerJ">
        <title>Extensive microbial diversity within the chicken gut microbiome revealed by metagenomics and culture.</title>
        <authorList>
            <person name="Gilroy R."/>
            <person name="Ravi A."/>
            <person name="Getino M."/>
            <person name="Pursley I."/>
            <person name="Horton D.L."/>
            <person name="Alikhan N.F."/>
            <person name="Baker D."/>
            <person name="Gharbi K."/>
            <person name="Hall N."/>
            <person name="Watson M."/>
            <person name="Adriaenssens E.M."/>
            <person name="Foster-Nyarko E."/>
            <person name="Jarju S."/>
            <person name="Secka A."/>
            <person name="Antonio M."/>
            <person name="Oren A."/>
            <person name="Chaudhuri R.R."/>
            <person name="La Ragione R."/>
            <person name="Hildebrand F."/>
            <person name="Pallen M.J."/>
        </authorList>
    </citation>
    <scope>NUCLEOTIDE SEQUENCE</scope>
    <source>
        <strain evidence="1">8470</strain>
    </source>
</reference>
<accession>A0A948TPV6</accession>
<gene>
    <name evidence="1" type="ORF">H9928_12660</name>
</gene>
<proteinExistence type="predicted"/>
<dbReference type="Gene3D" id="1.50.10.20">
    <property type="match status" value="1"/>
</dbReference>
<protein>
    <recommendedName>
        <fullName evidence="3">Lanthionine synthetase C-like protein</fullName>
    </recommendedName>
</protein>
<evidence type="ECO:0000313" key="1">
    <source>
        <dbReference type="EMBL" id="MBU3857359.1"/>
    </source>
</evidence>
<dbReference type="Proteomes" id="UP000784286">
    <property type="component" value="Unassembled WGS sequence"/>
</dbReference>
<name>A0A948TPV6_9BACT</name>
<evidence type="ECO:0008006" key="3">
    <source>
        <dbReference type="Google" id="ProtNLM"/>
    </source>
</evidence>
<dbReference type="SUPFAM" id="SSF158745">
    <property type="entry name" value="LanC-like"/>
    <property type="match status" value="1"/>
</dbReference>
<dbReference type="AlphaFoldDB" id="A0A948TPV6"/>
<sequence>MKPYCINKEILAKMSYYVALNACTVGLSGLYNGKAGMSLTLFEASRVLADEYLEEQASQLLQEALLVRTQDISFENGLSGIGYTVLYLLENGFIETEFEDVFGKQALTICQQIGRQQKQCEETGKRSLYPAIYFLHHYSKWTNKPEIRELEDKLFRRMSEELLQQASRTNASAEEMAHWLVLFKQYLSLSLYCRKLSLQPGEWMSLYAYAHACESQEHMYYIDYAIRKVAEQAFIDDLQVQARSHLEISVSKFEWQNSTLAAQVDFLFRPLHELPYRQKAEEMQMCFSDADAEYWEDYLTTHIPASTFYAGYQHGVSRLILWAVNDATGRKRNDVLRPL</sequence>
<reference evidence="1" key="2">
    <citation type="submission" date="2021-04" db="EMBL/GenBank/DDBJ databases">
        <authorList>
            <person name="Gilroy R."/>
        </authorList>
    </citation>
    <scope>NUCLEOTIDE SEQUENCE</scope>
    <source>
        <strain evidence="1">8470</strain>
    </source>
</reference>
<comment type="caution">
    <text evidence="1">The sequence shown here is derived from an EMBL/GenBank/DDBJ whole genome shotgun (WGS) entry which is preliminary data.</text>
</comment>
<organism evidence="1 2">
    <name type="scientific">Candidatus Phocaeicola excrementipullorum</name>
    <dbReference type="NCBI Taxonomy" id="2838731"/>
    <lineage>
        <taxon>Bacteria</taxon>
        <taxon>Pseudomonadati</taxon>
        <taxon>Bacteroidota</taxon>
        <taxon>Bacteroidia</taxon>
        <taxon>Bacteroidales</taxon>
        <taxon>Bacteroidaceae</taxon>
        <taxon>Phocaeicola</taxon>
    </lineage>
</organism>
<dbReference type="EMBL" id="JAHLFJ010000114">
    <property type="protein sequence ID" value="MBU3857359.1"/>
    <property type="molecule type" value="Genomic_DNA"/>
</dbReference>